<dbReference type="SUPFAM" id="SSF48726">
    <property type="entry name" value="Immunoglobulin"/>
    <property type="match status" value="2"/>
</dbReference>
<evidence type="ECO:0000256" key="6">
    <source>
        <dbReference type="ARBA" id="ARBA00023136"/>
    </source>
</evidence>
<dbReference type="GO" id="GO:0042102">
    <property type="term" value="P:positive regulation of T cell proliferation"/>
    <property type="evidence" value="ECO:0007669"/>
    <property type="project" value="TreeGrafter"/>
</dbReference>
<feature type="domain" description="Ig-like" evidence="12">
    <location>
        <begin position="152"/>
        <end position="261"/>
    </location>
</feature>
<dbReference type="PANTHER" id="PTHR25466:SF14">
    <property type="entry name" value="BUTYROPHILIN SUBFAMILY 2 MEMBER A2-LIKE-RELATED"/>
    <property type="match status" value="1"/>
</dbReference>
<keyword evidence="9" id="KW-0325">Glycoprotein</keyword>
<dbReference type="FunFam" id="2.60.40.10:FF:000142">
    <property type="entry name" value="V-set domain-containing T-cell activation inhibitor 1"/>
    <property type="match status" value="2"/>
</dbReference>
<feature type="transmembrane region" description="Helical" evidence="11">
    <location>
        <begin position="258"/>
        <end position="276"/>
    </location>
</feature>
<dbReference type="InterPro" id="IPR013106">
    <property type="entry name" value="Ig_V-set"/>
</dbReference>
<protein>
    <recommendedName>
        <fullName evidence="12">Ig-like domain-containing protein</fullName>
    </recommendedName>
</protein>
<dbReference type="InterPro" id="IPR007110">
    <property type="entry name" value="Ig-like_dom"/>
</dbReference>
<evidence type="ECO:0000256" key="8">
    <source>
        <dbReference type="ARBA" id="ARBA00023170"/>
    </source>
</evidence>
<evidence type="ECO:0000256" key="7">
    <source>
        <dbReference type="ARBA" id="ARBA00023157"/>
    </source>
</evidence>
<evidence type="ECO:0000256" key="2">
    <source>
        <dbReference type="ARBA" id="ARBA00022475"/>
    </source>
</evidence>
<accession>A0A8C9R7J4</accession>
<sequence>MNHILLFENSILKAQISALCVILSVFRWEIFLVKFGSGFLVHGPAEPIVTRESGNVLLPCFVENPLPLEELEVVWKRTDSEAIVHLFQERESRPESQDPSYMDRAQFFMQEIPKGNFSLLLESVMPEDEGTYKCIVYTNLQHNETLVKMSIERLMVSGTDKPVYAHASEDVILQCSLDLHIPLAELEVEWTKTDENILVLLFSEGESKPESQNERYWDRAEFFTEEISKGNFSIKLRNVRTEDKGEYMCKVYTDTGSANLTVFFVSIVLALCLALYKKKKKGIRAEQGSASAPALTLPFMH</sequence>
<dbReference type="Pfam" id="PF07686">
    <property type="entry name" value="V-set"/>
    <property type="match status" value="2"/>
</dbReference>
<dbReference type="InterPro" id="IPR051713">
    <property type="entry name" value="T-cell_Activation_Regulation"/>
</dbReference>
<dbReference type="InterPro" id="IPR036179">
    <property type="entry name" value="Ig-like_dom_sf"/>
</dbReference>
<evidence type="ECO:0000256" key="11">
    <source>
        <dbReference type="SAM" id="Phobius"/>
    </source>
</evidence>
<dbReference type="OrthoDB" id="10012075at2759"/>
<reference evidence="13" key="3">
    <citation type="submission" date="2025-09" db="UniProtKB">
        <authorList>
            <consortium name="Ensembl"/>
        </authorList>
    </citation>
    <scope>IDENTIFICATION</scope>
</reference>
<keyword evidence="4" id="KW-0732">Signal</keyword>
<keyword evidence="10" id="KW-0393">Immunoglobulin domain</keyword>
<dbReference type="Ensembl" id="ENSSFOT00015007084.2">
    <property type="protein sequence ID" value="ENSSFOP00015006974.2"/>
    <property type="gene ID" value="ENSSFOG00015004595.2"/>
</dbReference>
<keyword evidence="6 11" id="KW-0472">Membrane</keyword>
<keyword evidence="14" id="KW-1185">Reference proteome</keyword>
<evidence type="ECO:0000256" key="1">
    <source>
        <dbReference type="ARBA" id="ARBA00004251"/>
    </source>
</evidence>
<evidence type="ECO:0000256" key="4">
    <source>
        <dbReference type="ARBA" id="ARBA00022729"/>
    </source>
</evidence>
<keyword evidence="2" id="KW-1003">Cell membrane</keyword>
<dbReference type="GO" id="GO:0042130">
    <property type="term" value="P:negative regulation of T cell proliferation"/>
    <property type="evidence" value="ECO:0007669"/>
    <property type="project" value="TreeGrafter"/>
</dbReference>
<dbReference type="GO" id="GO:0006955">
    <property type="term" value="P:immune response"/>
    <property type="evidence" value="ECO:0007669"/>
    <property type="project" value="TreeGrafter"/>
</dbReference>
<dbReference type="InterPro" id="IPR003599">
    <property type="entry name" value="Ig_sub"/>
</dbReference>
<evidence type="ECO:0000256" key="3">
    <source>
        <dbReference type="ARBA" id="ARBA00022692"/>
    </source>
</evidence>
<reference evidence="13 14" key="1">
    <citation type="submission" date="2019-04" db="EMBL/GenBank/DDBJ databases">
        <authorList>
            <consortium name="Wellcome Sanger Institute Data Sharing"/>
        </authorList>
    </citation>
    <scope>NUCLEOTIDE SEQUENCE [LARGE SCALE GENOMIC DNA]</scope>
</reference>
<dbReference type="SMART" id="SM00406">
    <property type="entry name" value="IGv"/>
    <property type="match status" value="2"/>
</dbReference>
<evidence type="ECO:0000256" key="5">
    <source>
        <dbReference type="ARBA" id="ARBA00022989"/>
    </source>
</evidence>
<dbReference type="GO" id="GO:0009897">
    <property type="term" value="C:external side of plasma membrane"/>
    <property type="evidence" value="ECO:0007669"/>
    <property type="project" value="TreeGrafter"/>
</dbReference>
<name>A0A8C9R7J4_SCLFO</name>
<evidence type="ECO:0000313" key="13">
    <source>
        <dbReference type="Ensembl" id="ENSSFOP00015006974.2"/>
    </source>
</evidence>
<proteinExistence type="predicted"/>
<keyword evidence="7" id="KW-1015">Disulfide bond</keyword>
<dbReference type="Gene3D" id="2.60.40.10">
    <property type="entry name" value="Immunoglobulins"/>
    <property type="match status" value="2"/>
</dbReference>
<dbReference type="Proteomes" id="UP000694397">
    <property type="component" value="Chromosome 20"/>
</dbReference>
<dbReference type="GO" id="GO:0007166">
    <property type="term" value="P:cell surface receptor signaling pathway"/>
    <property type="evidence" value="ECO:0007669"/>
    <property type="project" value="TreeGrafter"/>
</dbReference>
<dbReference type="GO" id="GO:0071222">
    <property type="term" value="P:cellular response to lipopolysaccharide"/>
    <property type="evidence" value="ECO:0007669"/>
    <property type="project" value="TreeGrafter"/>
</dbReference>
<evidence type="ECO:0000313" key="14">
    <source>
        <dbReference type="Proteomes" id="UP000694397"/>
    </source>
</evidence>
<dbReference type="PANTHER" id="PTHR25466">
    <property type="entry name" value="T-LYMPHOCYTE ACTIVATION ANTIGEN"/>
    <property type="match status" value="1"/>
</dbReference>
<organism evidence="13 14">
    <name type="scientific">Scleropages formosus</name>
    <name type="common">Asian bonytongue</name>
    <name type="synonym">Osteoglossum formosum</name>
    <dbReference type="NCBI Taxonomy" id="113540"/>
    <lineage>
        <taxon>Eukaryota</taxon>
        <taxon>Metazoa</taxon>
        <taxon>Chordata</taxon>
        <taxon>Craniata</taxon>
        <taxon>Vertebrata</taxon>
        <taxon>Euteleostomi</taxon>
        <taxon>Actinopterygii</taxon>
        <taxon>Neopterygii</taxon>
        <taxon>Teleostei</taxon>
        <taxon>Osteoglossocephala</taxon>
        <taxon>Osteoglossomorpha</taxon>
        <taxon>Osteoglossiformes</taxon>
        <taxon>Osteoglossidae</taxon>
        <taxon>Scleropages</taxon>
    </lineage>
</organism>
<dbReference type="AlphaFoldDB" id="A0A8C9R7J4"/>
<dbReference type="GO" id="GO:0031295">
    <property type="term" value="P:T cell costimulation"/>
    <property type="evidence" value="ECO:0007669"/>
    <property type="project" value="TreeGrafter"/>
</dbReference>
<dbReference type="GeneTree" id="ENSGT01120000271914"/>
<evidence type="ECO:0000256" key="9">
    <source>
        <dbReference type="ARBA" id="ARBA00023180"/>
    </source>
</evidence>
<keyword evidence="5 11" id="KW-1133">Transmembrane helix</keyword>
<dbReference type="SMART" id="SM00409">
    <property type="entry name" value="IG"/>
    <property type="match status" value="2"/>
</dbReference>
<evidence type="ECO:0000259" key="12">
    <source>
        <dbReference type="PROSITE" id="PS50835"/>
    </source>
</evidence>
<keyword evidence="8" id="KW-0675">Receptor</keyword>
<keyword evidence="3 11" id="KW-0812">Transmembrane</keyword>
<reference evidence="13" key="2">
    <citation type="submission" date="2025-08" db="UniProtKB">
        <authorList>
            <consortium name="Ensembl"/>
        </authorList>
    </citation>
    <scope>IDENTIFICATION</scope>
</reference>
<comment type="subcellular location">
    <subcellularLocation>
        <location evidence="1">Cell membrane</location>
        <topology evidence="1">Single-pass type I membrane protein</topology>
    </subcellularLocation>
</comment>
<feature type="domain" description="Ig-like" evidence="12">
    <location>
        <begin position="44"/>
        <end position="150"/>
    </location>
</feature>
<dbReference type="PROSITE" id="PS50835">
    <property type="entry name" value="IG_LIKE"/>
    <property type="match status" value="2"/>
</dbReference>
<evidence type="ECO:0000256" key="10">
    <source>
        <dbReference type="ARBA" id="ARBA00023319"/>
    </source>
</evidence>
<dbReference type="InterPro" id="IPR013783">
    <property type="entry name" value="Ig-like_fold"/>
</dbReference>